<evidence type="ECO:0000259" key="3">
    <source>
        <dbReference type="Pfam" id="PF01232"/>
    </source>
</evidence>
<gene>
    <name evidence="5" type="ORF">JZY06_05160</name>
</gene>
<organism evidence="5 6">
    <name type="scientific">Corynebacterium mendelii</name>
    <dbReference type="NCBI Taxonomy" id="2765362"/>
    <lineage>
        <taxon>Bacteria</taxon>
        <taxon>Bacillati</taxon>
        <taxon>Actinomycetota</taxon>
        <taxon>Actinomycetes</taxon>
        <taxon>Mycobacteriales</taxon>
        <taxon>Corynebacteriaceae</taxon>
        <taxon>Corynebacterium</taxon>
    </lineage>
</organism>
<proteinExistence type="predicted"/>
<dbReference type="InterPro" id="IPR013131">
    <property type="entry name" value="Mannitol_DH_N"/>
</dbReference>
<dbReference type="Pfam" id="PF08125">
    <property type="entry name" value="Mannitol_dh_C"/>
    <property type="match status" value="1"/>
</dbReference>
<evidence type="ECO:0000256" key="2">
    <source>
        <dbReference type="ARBA" id="ARBA00048615"/>
    </source>
</evidence>
<keyword evidence="1" id="KW-0560">Oxidoreductase</keyword>
<feature type="domain" description="Mannitol dehydrogenase C-terminal" evidence="4">
    <location>
        <begin position="322"/>
        <end position="509"/>
    </location>
</feature>
<evidence type="ECO:0000259" key="4">
    <source>
        <dbReference type="Pfam" id="PF08125"/>
    </source>
</evidence>
<protein>
    <submittedName>
        <fullName evidence="5">Mannitol dehydrogenase family protein</fullName>
    </submittedName>
</protein>
<evidence type="ECO:0000313" key="6">
    <source>
        <dbReference type="Proteomes" id="UP000664332"/>
    </source>
</evidence>
<dbReference type="InterPro" id="IPR050988">
    <property type="entry name" value="Mannitol_DH/Oxidoreductase"/>
</dbReference>
<dbReference type="PANTHER" id="PTHR43362">
    <property type="entry name" value="MANNITOL DEHYDROGENASE DSF1-RELATED"/>
    <property type="match status" value="1"/>
</dbReference>
<dbReference type="Pfam" id="PF01232">
    <property type="entry name" value="Mannitol_dh"/>
    <property type="match status" value="1"/>
</dbReference>
<dbReference type="Gene3D" id="1.10.1040.10">
    <property type="entry name" value="N-(1-d-carboxylethyl)-l-norvaline Dehydrogenase, domain 2"/>
    <property type="match status" value="1"/>
</dbReference>
<dbReference type="SUPFAM" id="SSF51735">
    <property type="entry name" value="NAD(P)-binding Rossmann-fold domains"/>
    <property type="match status" value="1"/>
</dbReference>
<dbReference type="Proteomes" id="UP000664332">
    <property type="component" value="Unassembled WGS sequence"/>
</dbReference>
<dbReference type="Gene3D" id="3.40.50.720">
    <property type="entry name" value="NAD(P)-binding Rossmann-like Domain"/>
    <property type="match status" value="1"/>
</dbReference>
<name>A0A939DZP9_9CORY</name>
<dbReference type="SUPFAM" id="SSF48179">
    <property type="entry name" value="6-phosphogluconate dehydrogenase C-terminal domain-like"/>
    <property type="match status" value="1"/>
</dbReference>
<dbReference type="InterPro" id="IPR013328">
    <property type="entry name" value="6PGD_dom2"/>
</dbReference>
<dbReference type="InterPro" id="IPR013118">
    <property type="entry name" value="Mannitol_DH_C"/>
</dbReference>
<dbReference type="InterPro" id="IPR008927">
    <property type="entry name" value="6-PGluconate_DH-like_C_sf"/>
</dbReference>
<comment type="caution">
    <text evidence="5">The sequence shown here is derived from an EMBL/GenBank/DDBJ whole genome shotgun (WGS) entry which is preliminary data.</text>
</comment>
<feature type="domain" description="Mannitol dehydrogenase N-terminal" evidence="3">
    <location>
        <begin position="38"/>
        <end position="263"/>
    </location>
</feature>
<dbReference type="PANTHER" id="PTHR43362:SF1">
    <property type="entry name" value="MANNITOL DEHYDROGENASE 2-RELATED"/>
    <property type="match status" value="1"/>
</dbReference>
<reference evidence="5" key="1">
    <citation type="submission" date="2021-03" db="EMBL/GenBank/DDBJ databases">
        <authorList>
            <person name="Sun Q."/>
        </authorList>
    </citation>
    <scope>NUCLEOTIDE SEQUENCE</scope>
    <source>
        <strain evidence="5">CCM 8862</strain>
    </source>
</reference>
<accession>A0A939DZP9</accession>
<dbReference type="RefSeq" id="WP_207118848.1">
    <property type="nucleotide sequence ID" value="NZ_JAFLEQ010000008.1"/>
</dbReference>
<evidence type="ECO:0000256" key="1">
    <source>
        <dbReference type="ARBA" id="ARBA00023002"/>
    </source>
</evidence>
<sequence length="540" mass="58740">MELTCQGIKDTGAYQRAGVGLPHFDVASTRDKADDDPRWVHLGFGNLFRAFIARMADDLLSRDIWWPIHGVQTIDSVGTVHQVTDHDLLSLRVGLGADGTRQLDVIGSLVAAIETTDPDGDERFLSLLAHPRVAVVTATITEKGYRIGSTGADGQFSFHPEVADAVHSGPQHSSQHAMVQVARGLYRRFTAGGAPVTVISFDNFSRNGDAFAEAVRTIAAAWNEHGFVDSDFIDWLGDEDQVAFPVSVIDKITPRPSGEVADYLAELGFTDMAIDHSYGGPIAGFVNTEIPEYLLIEDRFAGDRPPLDTVGAIFTDRQTCLDFEKMKVTTCLNPVHTALALSSCLLGVPSIDRAMGDEDLKALATVLVYHDSLPVVVNPQVVTPEEFLDELFTHRLTNSAMPDDPARIAMDTSQKLAIRFGETVTSSLQAGRDLGELVAIPLVLALFLRYRLGIDDAGQPMQCSPDPMQERLDELVDGIGLSDTPLPEGKQEEIRGFLSDKSVFGFDLAAVGMDRRVLELFTQLRSAPGAVRATIKKVVK</sequence>
<dbReference type="AlphaFoldDB" id="A0A939DZP9"/>
<keyword evidence="6" id="KW-1185">Reference proteome</keyword>
<dbReference type="GO" id="GO:0008926">
    <property type="term" value="F:mannitol-1-phosphate 5-dehydrogenase activity"/>
    <property type="evidence" value="ECO:0007669"/>
    <property type="project" value="UniProtKB-EC"/>
</dbReference>
<evidence type="ECO:0000313" key="5">
    <source>
        <dbReference type="EMBL" id="MBN9644008.1"/>
    </source>
</evidence>
<comment type="catalytic activity">
    <reaction evidence="2">
        <text>D-mannitol 1-phosphate + NAD(+) = beta-D-fructose 6-phosphate + NADH + H(+)</text>
        <dbReference type="Rhea" id="RHEA:19661"/>
        <dbReference type="ChEBI" id="CHEBI:15378"/>
        <dbReference type="ChEBI" id="CHEBI:57540"/>
        <dbReference type="ChEBI" id="CHEBI:57634"/>
        <dbReference type="ChEBI" id="CHEBI:57945"/>
        <dbReference type="ChEBI" id="CHEBI:61381"/>
        <dbReference type="EC" id="1.1.1.17"/>
    </reaction>
</comment>
<dbReference type="EMBL" id="JAFLEQ010000008">
    <property type="protein sequence ID" value="MBN9644008.1"/>
    <property type="molecule type" value="Genomic_DNA"/>
</dbReference>
<dbReference type="InterPro" id="IPR036291">
    <property type="entry name" value="NAD(P)-bd_dom_sf"/>
</dbReference>